<evidence type="ECO:0000313" key="6">
    <source>
        <dbReference type="Proteomes" id="UP000490060"/>
    </source>
</evidence>
<dbReference type="PIRSF" id="PIRSF000428">
    <property type="entry name" value="P_Ac_trans"/>
    <property type="match status" value="1"/>
</dbReference>
<evidence type="ECO:0000256" key="3">
    <source>
        <dbReference type="ARBA" id="ARBA00023315"/>
    </source>
</evidence>
<protein>
    <submittedName>
        <fullName evidence="5">Phosphate butyryltransferase</fullName>
        <ecNumber evidence="5">2.3.1.19</ecNumber>
    </submittedName>
</protein>
<dbReference type="EMBL" id="OENE01000014">
    <property type="protein sequence ID" value="SOU88557.1"/>
    <property type="molecule type" value="Genomic_DNA"/>
</dbReference>
<dbReference type="GO" id="GO:0050182">
    <property type="term" value="F:phosphate butyryltransferase activity"/>
    <property type="evidence" value="ECO:0007669"/>
    <property type="project" value="UniProtKB-EC"/>
</dbReference>
<dbReference type="Proteomes" id="UP000490060">
    <property type="component" value="Unassembled WGS sequence"/>
</dbReference>
<organism evidence="5 6">
    <name type="scientific">Tenacibaculum finnmarkense genomovar ulcerans</name>
    <dbReference type="NCBI Taxonomy" id="2781388"/>
    <lineage>
        <taxon>Bacteria</taxon>
        <taxon>Pseudomonadati</taxon>
        <taxon>Bacteroidota</taxon>
        <taxon>Flavobacteriia</taxon>
        <taxon>Flavobacteriales</taxon>
        <taxon>Flavobacteriaceae</taxon>
        <taxon>Tenacibaculum</taxon>
        <taxon>Tenacibaculum finnmarkense</taxon>
    </lineage>
</organism>
<evidence type="ECO:0000256" key="2">
    <source>
        <dbReference type="ARBA" id="ARBA00022679"/>
    </source>
</evidence>
<dbReference type="InterPro" id="IPR002505">
    <property type="entry name" value="PTA_PTB"/>
</dbReference>
<dbReference type="Gene3D" id="3.40.718.10">
    <property type="entry name" value="Isopropylmalate Dehydrogenase"/>
    <property type="match status" value="1"/>
</dbReference>
<comment type="similarity">
    <text evidence="1">Belongs to the phosphate acetyltransferase and butyryltransferase family.</text>
</comment>
<dbReference type="InterPro" id="IPR050500">
    <property type="entry name" value="Phos_Acetyltrans/Butyryltrans"/>
</dbReference>
<evidence type="ECO:0000256" key="1">
    <source>
        <dbReference type="ARBA" id="ARBA00005656"/>
    </source>
</evidence>
<dbReference type="EC" id="2.3.1.19" evidence="5"/>
<gene>
    <name evidence="5" type="primary">ptb</name>
    <name evidence="5" type="ORF">TNO010_210050</name>
</gene>
<dbReference type="AlphaFoldDB" id="A0A2I2M905"/>
<dbReference type="InterPro" id="IPR012147">
    <property type="entry name" value="P_Ac_Bu_trans"/>
</dbReference>
<name>A0A2I2M905_9FLAO</name>
<sequence>MEFTQLSDLKKIVDQQAVKKRIVLCSAADEHALEAIKNAYEKGIITPVLVAKKEDLLACAKNLNFDLTDIECHFERDLPAIIKKSISMVTAQKADILMKGKLSTAELLSGVLNKEWGLKTRKFLSHYAIFEIPEYHKLLGITDVAFNIAPGLKEKVAIVKNAVDFSKRIGVVNPKIAAVAAVEMVNEKMSATTDAALLSIMQRRGQIKDCLIDGPLSFDNAISFESKKSKGLEGPVAGDADIILVPNIEAGNMLYKSFVFFANAKLCGIVLGAPFPIVLTSRADSKDTKYNSILLASAASNE</sequence>
<proteinExistence type="inferred from homology"/>
<evidence type="ECO:0000313" key="5">
    <source>
        <dbReference type="EMBL" id="SOU88557.1"/>
    </source>
</evidence>
<feature type="domain" description="Phosphate acetyl/butaryl transferase" evidence="4">
    <location>
        <begin position="84"/>
        <end position="296"/>
    </location>
</feature>
<dbReference type="SUPFAM" id="SSF53659">
    <property type="entry name" value="Isocitrate/Isopropylmalate dehydrogenase-like"/>
    <property type="match status" value="1"/>
</dbReference>
<dbReference type="RefSeq" id="WP_058885324.1">
    <property type="nucleotide sequence ID" value="NZ_JAFMUG010000010.1"/>
</dbReference>
<dbReference type="PANTHER" id="PTHR43356:SF2">
    <property type="entry name" value="PHOSPHATE ACETYLTRANSFERASE"/>
    <property type="match status" value="1"/>
</dbReference>
<reference evidence="5 6" key="1">
    <citation type="submission" date="2017-11" db="EMBL/GenBank/DDBJ databases">
        <authorList>
            <person name="Duchaud E."/>
        </authorList>
    </citation>
    <scope>NUCLEOTIDE SEQUENCE [LARGE SCALE GENOMIC DNA]</scope>
    <source>
        <strain evidence="5 6">TNO010</strain>
    </source>
</reference>
<accession>A0A2I2M905</accession>
<dbReference type="Pfam" id="PF01515">
    <property type="entry name" value="PTA_PTB"/>
    <property type="match status" value="1"/>
</dbReference>
<evidence type="ECO:0000259" key="4">
    <source>
        <dbReference type="Pfam" id="PF01515"/>
    </source>
</evidence>
<dbReference type="PANTHER" id="PTHR43356">
    <property type="entry name" value="PHOSPHATE ACETYLTRANSFERASE"/>
    <property type="match status" value="1"/>
</dbReference>
<keyword evidence="2 5" id="KW-0808">Transferase</keyword>
<keyword evidence="3 5" id="KW-0012">Acyltransferase</keyword>
<dbReference type="NCBIfam" id="NF006045">
    <property type="entry name" value="PRK08190.1"/>
    <property type="match status" value="1"/>
</dbReference>